<dbReference type="AlphaFoldDB" id="A0A9W6U812"/>
<protein>
    <submittedName>
        <fullName evidence="2">Unnamed protein product</fullName>
    </submittedName>
</protein>
<name>A0A9W6U812_9STRA</name>
<reference evidence="2" key="1">
    <citation type="submission" date="2023-04" db="EMBL/GenBank/DDBJ databases">
        <title>Phytophthora lilii NBRC 32176.</title>
        <authorList>
            <person name="Ichikawa N."/>
            <person name="Sato H."/>
            <person name="Tonouchi N."/>
        </authorList>
    </citation>
    <scope>NUCLEOTIDE SEQUENCE</scope>
    <source>
        <strain evidence="2">NBRC 32176</strain>
    </source>
</reference>
<organism evidence="2 3">
    <name type="scientific">Phytophthora lilii</name>
    <dbReference type="NCBI Taxonomy" id="2077276"/>
    <lineage>
        <taxon>Eukaryota</taxon>
        <taxon>Sar</taxon>
        <taxon>Stramenopiles</taxon>
        <taxon>Oomycota</taxon>
        <taxon>Peronosporomycetes</taxon>
        <taxon>Peronosporales</taxon>
        <taxon>Peronosporaceae</taxon>
        <taxon>Phytophthora</taxon>
    </lineage>
</organism>
<keyword evidence="3" id="KW-1185">Reference proteome</keyword>
<evidence type="ECO:0000256" key="1">
    <source>
        <dbReference type="SAM" id="MobiDB-lite"/>
    </source>
</evidence>
<dbReference type="EMBL" id="BSXW01000675">
    <property type="protein sequence ID" value="GMF27774.1"/>
    <property type="molecule type" value="Genomic_DNA"/>
</dbReference>
<sequence length="307" mass="34401">MLEVMHLYNDDYAISHASPPSALELLEFPSICNSIKRESGEPLSGQNAARVQQHPSGHQLTRPVVAQSLIEKPWEHNGGSLDLETGIPPAEYQFTLPERDQALVEQGTKTLEIRYVLSGVLDTVASYCTTDQSCSFSFCFCRLNVAPYSIIHVNDRITINGKTSTTVVAIRKYSRLQSVLEAENVNSLLPQSSFVGAGTFNASAAAERHYRHYFSADEENQYGLVVFQLAVSASSSSAPKSQEEWSGTSCVCVIFMLKLIYNYCMFSLQRLFFNNWRQSVILDAQYQTSASAFRRCRLIRSRTFSQM</sequence>
<comment type="caution">
    <text evidence="2">The sequence shown here is derived from an EMBL/GenBank/DDBJ whole genome shotgun (WGS) entry which is preliminary data.</text>
</comment>
<dbReference type="OrthoDB" id="112749at2759"/>
<feature type="region of interest" description="Disordered" evidence="1">
    <location>
        <begin position="39"/>
        <end position="58"/>
    </location>
</feature>
<evidence type="ECO:0000313" key="2">
    <source>
        <dbReference type="EMBL" id="GMF27774.1"/>
    </source>
</evidence>
<evidence type="ECO:0000313" key="3">
    <source>
        <dbReference type="Proteomes" id="UP001165083"/>
    </source>
</evidence>
<gene>
    <name evidence="2" type="ORF">Plil01_001165100</name>
</gene>
<feature type="compositionally biased region" description="Polar residues" evidence="1">
    <location>
        <begin position="44"/>
        <end position="58"/>
    </location>
</feature>
<accession>A0A9W6U812</accession>
<proteinExistence type="predicted"/>
<dbReference type="Proteomes" id="UP001165083">
    <property type="component" value="Unassembled WGS sequence"/>
</dbReference>
<dbReference type="Gene3D" id="2.30.130.30">
    <property type="entry name" value="Hypothetical protein"/>
    <property type="match status" value="1"/>
</dbReference>